<evidence type="ECO:0000313" key="6">
    <source>
        <dbReference type="Proteomes" id="UP000054562"/>
    </source>
</evidence>
<dbReference type="GO" id="GO:0005737">
    <property type="term" value="C:cytoplasm"/>
    <property type="evidence" value="ECO:0007669"/>
    <property type="project" value="TreeGrafter"/>
</dbReference>
<dbReference type="InterPro" id="IPR011545">
    <property type="entry name" value="DEAD/DEAH_box_helicase_dom"/>
</dbReference>
<dbReference type="Gene3D" id="3.40.50.300">
    <property type="entry name" value="P-loop containing nucleotide triphosphate hydrolases"/>
    <property type="match status" value="2"/>
</dbReference>
<protein>
    <submittedName>
        <fullName evidence="5">DEAD/DEAH box helicase</fullName>
    </submittedName>
</protein>
<feature type="compositionally biased region" description="Basic and acidic residues" evidence="3">
    <location>
        <begin position="1133"/>
        <end position="1152"/>
    </location>
</feature>
<evidence type="ECO:0000259" key="4">
    <source>
        <dbReference type="PROSITE" id="PS51192"/>
    </source>
</evidence>
<sequence>MDLMNDEYDIDEPKERNIIKGDYDDDNMGNNGFSIINSYKDIDVNDVNDLESIVKNDEISVDRKLEYFYSKLNSNIFDIFRIVADYENIYIISGEGLIIYVCMLLSKFYSFKNEEDKNILSFDNSLNMISVVYYIEKILSDICACNSNFHIIFFNVFNIFFEKKKNKLFQNYNLLRNAFIIHCKKNLIPYFIFNNWYNDENYNIYLIKYKPLFMFVEDSSSFLYAFNKYYVSNVNTDNKENNVNINQEKKNIFVDNDKNINGDHYDDDVENIEKKKNYKEYIYKKNIYDSYNNDIREMSLCFYFLLLNNILRDIKCVFFFNLESEKNTINAFSINYTGVNFEAMKQLNDKASLLFDNVYYEKKENSNREEINDKVSKQGCNLNDSDSSNVLYINIQNIKDYDILYKEDNKNYNDVENQMLNRFMNNVKEENVDLKNMALHIFFYKIIDETEHVVHMNKKEYKYFHLVMKILFLHNYLLEKMNMLNLCIDNLNEFNDIYKIIKEAVHTHICDYLDVYNFLLKLLQRYEYSNILKSIRNSDLLNFFNSSIIQNLINFLCQKISQDVFIIEYDDMPFEDKDNFEMSYKNILKEKYECLFPIDLSFLRDDINMLCKRGDATNDDNEDNIINSNDDRLEVVSKKKEVNDDNKNIVTINLIRIKNELVETFFYLNDISHNNNNNNNCEVDNMIEEKKREMVLKIIFINKCLEYDNNFFELTGMLHISERENVVDIFNSYMKLSSLSRNLPFANQKDDKYKLRRQQKDERRKAIIAKYFYISSLHHPIVISENHPWIKYYSYNIEKLYDYLRNEEKKKGITQRMKVLFDSSSEREDDEKDGDHEIVKISNISSDLKNKNKKNKRLSDSKHTNEKTIMKKKLCTNIKLKKNNDIFEILDDHFDEDSDRPEDMNSINEHGNKKEDSSNKKGKNETKVGKKGSKNSNATTLSRKDEILKKKELSNEKKTYEVDLERYNNLEQKIVKLASDDSYAEMNVWSLDIISGYNRLVDVYNFNNITNLIKSVDLQIKISMKVLNSMFHIIMYTKLKNIKTGKQKSDAIRSIILIYRLTNDIFNKFKEHLSEKDVVQIQTVLLSLGFQNSSYNLFEEYVKLKKDTYNASSNDGKDEVGNKVDECVSSGKKGKENKKEESNSKKKISKDRTTGNIKDSRVLFTLDTWQYNILNLVDRRKSILVSCPTSSGKTFICYYVMDKVLRLNNDSVVIYVAPNDTLALQIYHEVNGRFSTKGYSKYGGNKLCSYMTDKYAEEKALDSQIIIILPSILENILLSYYALNDMNENMNVSKFISKIEYIIFDEIHCIGDKEFYGSQIENIIHLINCPFLALSATIGNINCFYSWLQNVLLKKGRSINDLHLIKFYERFSDLILYVYTNKNLHHLNPLTCFNFRDILYKGINKDFYCNPREIYEIIIILFELARKKNFYHLVEFLEPSFYFQYTRCINKKKFIYYMHSVKEMIVYLIQNNYINNLEYDMIIHILLSNYMKNSFYIKDENEEDIERKNKINDNNNNNINCDNTKNNVDDEDVKTNDKVIKKSDKVVVKNLYKSTIRDNVPKEKLFQELYKRVNFDEKYISNRTNDLVKYTEMVNMEQEYLDSDKLIELLKKLEDINFLPCIVFNFERKELEDMTINLINELMKRQHDKYYGDEERAFNTKMENKMRREKYENMLKQREMLLKMKSMSRNQRLEQNIDKEYLDMLIDDEIPEPPLDVSEEYDKDFYFCNQKVYCNYVTEIEDLIKDAQKAIEGRKYKSILIEGLRRGIGLHYEVLPYKFTIIVESLFRLGFVKIIFSNKNLSLGINIPCRSIIFAGHTIELNSLMFKQTSGRAGRRGFDLYGNIIIWNINFKNLKRLITSPLQTLSGTYSVNFTNICRSMLLYNSLKRIRENEEGSLKNKVIVNKPNKKKKKDETLSVAEKEEIFEKNRAINVNYFSRINGILSLFFNSLYYINSFQESEQNYNNMNNVVVSGDNVCSLTTNCQNGNENGKGHINNISTCTTTSTSSVNNMENNNNSNMNGCGDKKSEGSERHEMIQHILHEFNEYKENDKLSKFINREYEYNELLVELLTNRKMKNNKLQEEKEINELCFMTRAHFHIFLNVLIEMEALDEEGNIINLTELSIFLKKEYDNNLIITYLLIKKVLHNIIGDNTFLSSSVVISLNRIIDSITFEKNYYRSIIVDDSTRGQFILLFILSHFINKRKENKIALTKALINSQYEENKSKLELFSSYYFPLLHALPTSIQKHIDHIENILLKYLVNYCLVVLIKLNLLNKKKAYLLPYTKLYIFEQHPCVSLKDIFPKKENADYFKFYKSKLRDYKVRSPFLVSLFKGDNFKSLDELLYTCLQDFDLRKDMLPDIVENYVSFYKYEDGIIKEEKICLNNSYILDYYIHGKYDVLRNKNNLGQYTWYIIDRFINSLKNIEHFLYEVKRERLLLSSDVFYTNLNTLKDYLERNFKSINSLHVKNN</sequence>
<dbReference type="InterPro" id="IPR027417">
    <property type="entry name" value="P-loop_NTPase"/>
</dbReference>
<dbReference type="PANTHER" id="PTHR44533:SF4">
    <property type="entry name" value="DEAD_H RNA HELICASE, PUTATIVE-RELATED"/>
    <property type="match status" value="1"/>
</dbReference>
<reference evidence="6" key="1">
    <citation type="submission" date="2015-07" db="EMBL/GenBank/DDBJ databases">
        <title>Annotation of Plasmodium falciparum IGH-CR14.</title>
        <authorList>
            <consortium name="The Broad Institute Genome Sequencing Platform"/>
            <person name="Volkman S.K."/>
            <person name="Neafsey D.E."/>
            <person name="Dash A.P."/>
            <person name="Chitnis C.E."/>
            <person name="Hartl D.L."/>
            <person name="Young S.K."/>
            <person name="Zeng Q."/>
            <person name="Koehrsen M."/>
            <person name="Alvarado L."/>
            <person name="Berlin A."/>
            <person name="Borenstein D."/>
            <person name="Chapman S.B."/>
            <person name="Chen Z."/>
            <person name="Engels R."/>
            <person name="Freedman E."/>
            <person name="Gellesch M."/>
            <person name="Goldberg J."/>
            <person name="Griggs A."/>
            <person name="Gujja S."/>
            <person name="Heilman E.R."/>
            <person name="Heiman D.I."/>
            <person name="Howarth C."/>
            <person name="Jen D."/>
            <person name="Larson L."/>
            <person name="Mehta T."/>
            <person name="Neiman D."/>
            <person name="Park D."/>
            <person name="Pearson M."/>
            <person name="Roberts A."/>
            <person name="Saif S."/>
            <person name="Shea T."/>
            <person name="Shenoy N."/>
            <person name="Sisk P."/>
            <person name="Stolte C."/>
            <person name="Sykes S."/>
            <person name="Walk T."/>
            <person name="White J."/>
            <person name="Yandava C."/>
            <person name="Haas B."/>
            <person name="Henn M.R."/>
            <person name="Nusbaum C."/>
            <person name="Birren B."/>
        </authorList>
    </citation>
    <scope>NUCLEOTIDE SEQUENCE [LARGE SCALE GENOMIC DNA]</scope>
    <source>
        <strain evidence="6">IGH-CR14</strain>
    </source>
</reference>
<dbReference type="GO" id="GO:0003676">
    <property type="term" value="F:nucleic acid binding"/>
    <property type="evidence" value="ECO:0007669"/>
    <property type="project" value="InterPro"/>
</dbReference>
<keyword evidence="2 5" id="KW-0347">Helicase</keyword>
<evidence type="ECO:0000256" key="1">
    <source>
        <dbReference type="ARBA" id="ARBA00022801"/>
    </source>
</evidence>
<proteinExistence type="predicted"/>
<dbReference type="SMART" id="SM00487">
    <property type="entry name" value="DEXDc"/>
    <property type="match status" value="1"/>
</dbReference>
<accession>A0A0L1ID88</accession>
<dbReference type="InterPro" id="IPR052431">
    <property type="entry name" value="SKI2_subfamily_helicases"/>
</dbReference>
<dbReference type="InterPro" id="IPR014001">
    <property type="entry name" value="Helicase_ATP-bd"/>
</dbReference>
<evidence type="ECO:0000256" key="2">
    <source>
        <dbReference type="ARBA" id="ARBA00022806"/>
    </source>
</evidence>
<dbReference type="Pfam" id="PF00270">
    <property type="entry name" value="DEAD"/>
    <property type="match status" value="1"/>
</dbReference>
<feature type="region of interest" description="Disordered" evidence="3">
    <location>
        <begin position="1111"/>
        <end position="1152"/>
    </location>
</feature>
<feature type="region of interest" description="Disordered" evidence="3">
    <location>
        <begin position="895"/>
        <end position="943"/>
    </location>
</feature>
<feature type="compositionally biased region" description="Basic and acidic residues" evidence="3">
    <location>
        <begin position="1115"/>
        <end position="1126"/>
    </location>
</feature>
<organism evidence="5 6">
    <name type="scientific">Plasmodium falciparum IGH-CR14</name>
    <dbReference type="NCBI Taxonomy" id="580059"/>
    <lineage>
        <taxon>Eukaryota</taxon>
        <taxon>Sar</taxon>
        <taxon>Alveolata</taxon>
        <taxon>Apicomplexa</taxon>
        <taxon>Aconoidasida</taxon>
        <taxon>Haemosporida</taxon>
        <taxon>Plasmodiidae</taxon>
        <taxon>Plasmodium</taxon>
        <taxon>Plasmodium (Laverania)</taxon>
    </lineage>
</organism>
<dbReference type="GO" id="GO:0005524">
    <property type="term" value="F:ATP binding"/>
    <property type="evidence" value="ECO:0007669"/>
    <property type="project" value="InterPro"/>
</dbReference>
<gene>
    <name evidence="5" type="ORF">PFMG_03662</name>
</gene>
<feature type="compositionally biased region" description="Basic and acidic residues" evidence="3">
    <location>
        <begin position="910"/>
        <end position="928"/>
    </location>
</feature>
<name>A0A0L1ID88_PLAFA</name>
<dbReference type="PANTHER" id="PTHR44533">
    <property type="entry name" value="DEAD/H RNA HELICASE, PUTATIVE-RELATED"/>
    <property type="match status" value="1"/>
</dbReference>
<reference evidence="6" key="2">
    <citation type="submission" date="2015-07" db="EMBL/GenBank/DDBJ databases">
        <title>The genome sequence of Plasmodium falciparum IGH-CR14.</title>
        <authorList>
            <consortium name="The Broad Institute Genome Sequencing Platform"/>
            <person name="Volkman S.K."/>
            <person name="Neafsey D.E."/>
            <person name="Dash A.P."/>
            <person name="Chitnis C.E."/>
            <person name="Hartl D.L."/>
            <person name="Young S.K."/>
            <person name="Kodira C.D."/>
            <person name="Zeng Q."/>
            <person name="Koehrsen M."/>
            <person name="Godfrey P."/>
            <person name="Alvarado L."/>
            <person name="Berlin A."/>
            <person name="Borenstein D."/>
            <person name="Chen Z."/>
            <person name="Engels R."/>
            <person name="Freedman E."/>
            <person name="Gellesch M."/>
            <person name="Goldberg J."/>
            <person name="Griggs A."/>
            <person name="Gujja S."/>
            <person name="Heiman D."/>
            <person name="Hepburn T."/>
            <person name="Howarth C."/>
            <person name="Jen D."/>
            <person name="Larson L."/>
            <person name="Lewis B."/>
            <person name="Mehta T."/>
            <person name="Park D."/>
            <person name="Pearson M."/>
            <person name="Roberts A."/>
            <person name="Saif S."/>
            <person name="Shea T."/>
            <person name="Shenoy N."/>
            <person name="Sisk P."/>
            <person name="Stolte C."/>
            <person name="Sykes S."/>
            <person name="Walk T."/>
            <person name="White J."/>
            <person name="Yandava C."/>
            <person name="Wirth D.F."/>
            <person name="Nusbaum C."/>
            <person name="Birren B."/>
        </authorList>
    </citation>
    <scope>NUCLEOTIDE SEQUENCE [LARGE SCALE GENOMIC DNA]</scope>
    <source>
        <strain evidence="6">IGH-CR14</strain>
    </source>
</reference>
<dbReference type="EMBL" id="GG665313">
    <property type="protein sequence ID" value="KNG77457.1"/>
    <property type="molecule type" value="Genomic_DNA"/>
</dbReference>
<keyword evidence="2 5" id="KW-0067">ATP-binding</keyword>
<dbReference type="GO" id="GO:0004386">
    <property type="term" value="F:helicase activity"/>
    <property type="evidence" value="ECO:0007669"/>
    <property type="project" value="UniProtKB-KW"/>
</dbReference>
<dbReference type="Proteomes" id="UP000054562">
    <property type="component" value="Unassembled WGS sequence"/>
</dbReference>
<dbReference type="OrthoDB" id="64767at2759"/>
<keyword evidence="2 5" id="KW-0547">Nucleotide-binding</keyword>
<dbReference type="GO" id="GO:0016787">
    <property type="term" value="F:hydrolase activity"/>
    <property type="evidence" value="ECO:0007669"/>
    <property type="project" value="UniProtKB-KW"/>
</dbReference>
<dbReference type="SUPFAM" id="SSF52540">
    <property type="entry name" value="P-loop containing nucleoside triphosphate hydrolases"/>
    <property type="match status" value="2"/>
</dbReference>
<evidence type="ECO:0000313" key="5">
    <source>
        <dbReference type="EMBL" id="KNG77457.1"/>
    </source>
</evidence>
<evidence type="ECO:0000256" key="3">
    <source>
        <dbReference type="SAM" id="MobiDB-lite"/>
    </source>
</evidence>
<feature type="domain" description="Helicase ATP-binding" evidence="4">
    <location>
        <begin position="1174"/>
        <end position="1356"/>
    </location>
</feature>
<feature type="region of interest" description="Disordered" evidence="3">
    <location>
        <begin position="842"/>
        <end position="865"/>
    </location>
</feature>
<dbReference type="PROSITE" id="PS51192">
    <property type="entry name" value="HELICASE_ATP_BIND_1"/>
    <property type="match status" value="1"/>
</dbReference>
<keyword evidence="1" id="KW-0378">Hydrolase</keyword>